<sequence>MRDYTDVKHALPAGEHYAGLILGKDNCRDHHLVLLPDELEEVPWALARDWAAQCGGELPTRRELALLYANLREHFQRMWYWSCETQEPRAHLVWGQNFTSGIQTMYGRPYRGRARAIRRLPID</sequence>
<accession>A0A2D2DRF9</accession>
<dbReference type="KEGG" id="mass:CR152_25980"/>
<protein>
    <recommendedName>
        <fullName evidence="3">DUF1566 domain-containing protein</fullName>
    </recommendedName>
</protein>
<organism evidence="1 2">
    <name type="scientific">Massilia violaceinigra</name>
    <dbReference type="NCBI Taxonomy" id="2045208"/>
    <lineage>
        <taxon>Bacteria</taxon>
        <taxon>Pseudomonadati</taxon>
        <taxon>Pseudomonadota</taxon>
        <taxon>Betaproteobacteria</taxon>
        <taxon>Burkholderiales</taxon>
        <taxon>Oxalobacteraceae</taxon>
        <taxon>Telluria group</taxon>
        <taxon>Massilia</taxon>
    </lineage>
</organism>
<evidence type="ECO:0000313" key="1">
    <source>
        <dbReference type="EMBL" id="ATQ77566.1"/>
    </source>
</evidence>
<dbReference type="EMBL" id="CP024608">
    <property type="protein sequence ID" value="ATQ77566.1"/>
    <property type="molecule type" value="Genomic_DNA"/>
</dbReference>
<dbReference type="AlphaFoldDB" id="A0A2D2DRF9"/>
<dbReference type="OrthoDB" id="7349818at2"/>
<keyword evidence="2" id="KW-1185">Reference proteome</keyword>
<name>A0A2D2DRF9_9BURK</name>
<dbReference type="Proteomes" id="UP000229897">
    <property type="component" value="Chromosome"/>
</dbReference>
<evidence type="ECO:0008006" key="3">
    <source>
        <dbReference type="Google" id="ProtNLM"/>
    </source>
</evidence>
<evidence type="ECO:0000313" key="2">
    <source>
        <dbReference type="Proteomes" id="UP000229897"/>
    </source>
</evidence>
<gene>
    <name evidence="1" type="ORF">CR152_25980</name>
</gene>
<proteinExistence type="predicted"/>
<reference evidence="1" key="1">
    <citation type="submission" date="2017-10" db="EMBL/GenBank/DDBJ databases">
        <title>Massilia psychrophilum sp. nov., a novel purple-pigmented bacterium isolated from Tianshan glacier, Xinjiang Municipality, China.</title>
        <authorList>
            <person name="Wang H."/>
        </authorList>
    </citation>
    <scope>NUCLEOTIDE SEQUENCE [LARGE SCALE GENOMIC DNA]</scope>
    <source>
        <strain evidence="1">B2</strain>
    </source>
</reference>
<dbReference type="RefSeq" id="WP_099879861.1">
    <property type="nucleotide sequence ID" value="NZ_CP024608.1"/>
</dbReference>